<evidence type="ECO:0000313" key="1">
    <source>
        <dbReference type="EMBL" id="CEI65970.1"/>
    </source>
</evidence>
<dbReference type="EMBL" id="LN649229">
    <property type="protein sequence ID" value="CEI65970.1"/>
    <property type="molecule type" value="Genomic_DNA"/>
</dbReference>
<dbReference type="AlphaFoldDB" id="A0A2L2TWC0"/>
<evidence type="ECO:0000313" key="2">
    <source>
        <dbReference type="Proteomes" id="UP000245910"/>
    </source>
</evidence>
<name>A0A2L2TWC0_9HYPO</name>
<protein>
    <submittedName>
        <fullName evidence="1">Uncharacterized protein</fullName>
    </submittedName>
</protein>
<accession>A0A2L2TWC0</accession>
<reference evidence="2" key="1">
    <citation type="submission" date="2014-10" db="EMBL/GenBank/DDBJ databases">
        <authorList>
            <person name="King R."/>
        </authorList>
    </citation>
    <scope>NUCLEOTIDE SEQUENCE [LARGE SCALE GENOMIC DNA]</scope>
    <source>
        <strain evidence="2">A3/5</strain>
    </source>
</reference>
<organism evidence="1 2">
    <name type="scientific">Fusarium venenatum</name>
    <dbReference type="NCBI Taxonomy" id="56646"/>
    <lineage>
        <taxon>Eukaryota</taxon>
        <taxon>Fungi</taxon>
        <taxon>Dikarya</taxon>
        <taxon>Ascomycota</taxon>
        <taxon>Pezizomycotina</taxon>
        <taxon>Sordariomycetes</taxon>
        <taxon>Hypocreomycetidae</taxon>
        <taxon>Hypocreales</taxon>
        <taxon>Nectriaceae</taxon>
        <taxon>Fusarium</taxon>
    </lineage>
</organism>
<keyword evidence="2" id="KW-1185">Reference proteome</keyword>
<dbReference type="Proteomes" id="UP000245910">
    <property type="component" value="Chromosome I"/>
</dbReference>
<proteinExistence type="predicted"/>
<sequence length="23" mass="2338">MNGDGSVPNVSIASVQAIDGSYR</sequence>